<proteinExistence type="predicted"/>
<feature type="compositionally biased region" description="Polar residues" evidence="1">
    <location>
        <begin position="428"/>
        <end position="456"/>
    </location>
</feature>
<dbReference type="Pfam" id="PF00004">
    <property type="entry name" value="AAA"/>
    <property type="match status" value="1"/>
</dbReference>
<feature type="region of interest" description="Disordered" evidence="1">
    <location>
        <begin position="202"/>
        <end position="232"/>
    </location>
</feature>
<keyword evidence="4" id="KW-1185">Reference proteome</keyword>
<dbReference type="SUPFAM" id="SSF52540">
    <property type="entry name" value="P-loop containing nucleoside triphosphate hydrolases"/>
    <property type="match status" value="1"/>
</dbReference>
<protein>
    <recommendedName>
        <fullName evidence="2">ATPase AAA-type core domain-containing protein</fullName>
    </recommendedName>
</protein>
<feature type="region of interest" description="Disordered" evidence="1">
    <location>
        <begin position="121"/>
        <end position="164"/>
    </location>
</feature>
<feature type="region of interest" description="Disordered" evidence="1">
    <location>
        <begin position="412"/>
        <end position="456"/>
    </location>
</feature>
<reference evidence="3 4" key="1">
    <citation type="submission" date="2017-11" db="EMBL/GenBank/DDBJ databases">
        <title>The genome of Rhizophagus clarus HR1 reveals common genetic basis of auxotrophy among arbuscular mycorrhizal fungi.</title>
        <authorList>
            <person name="Kobayashi Y."/>
        </authorList>
    </citation>
    <scope>NUCLEOTIDE SEQUENCE [LARGE SCALE GENOMIC DNA]</scope>
    <source>
        <strain evidence="3 4">HR1</strain>
    </source>
</reference>
<organism evidence="3 4">
    <name type="scientific">Rhizophagus clarus</name>
    <dbReference type="NCBI Taxonomy" id="94130"/>
    <lineage>
        <taxon>Eukaryota</taxon>
        <taxon>Fungi</taxon>
        <taxon>Fungi incertae sedis</taxon>
        <taxon>Mucoromycota</taxon>
        <taxon>Glomeromycotina</taxon>
        <taxon>Glomeromycetes</taxon>
        <taxon>Glomerales</taxon>
        <taxon>Glomeraceae</taxon>
        <taxon>Rhizophagus</taxon>
    </lineage>
</organism>
<dbReference type="AlphaFoldDB" id="A0A2Z6QX05"/>
<evidence type="ECO:0000256" key="1">
    <source>
        <dbReference type="SAM" id="MobiDB-lite"/>
    </source>
</evidence>
<sequence length="745" mass="84432">MDTETLKTLKEATANSFKTAEFFNKVPQFRLDPGLSKVKPKASQQQVVASTVIATMAYWSFSILLDQLVFPTYDKIAREVEIILETQALRHQSEIDQLTNKGKAKMPNDHADLPDLNMEVDQSHQSMSLTADPLPPPSDTNTTSWKPVLTKNQKNELKKQEKRAEKNKFLQEAASLTSSTASPGSTLDGHKPILSQLLPQLSASAKRSDKSDDKIASLTTKKRKNESSTGDNGIIITGYQPEENDKNLILDLVIYDIPAKWTNYQLLSELNKWRKVVSVSTRVQKKYQTARAAITNIPEDMTIESLFPKGTSGPFINESNLQSFKIVQEQDGTRILIGYFTTWEALSYRLAKNQMWKQTELAWCKHSTPSFRSSRRQPKTIVSGSNSFSFKKAGSSLVVTGSNCTPLESCKLSNNNNKENNTNSLNLAHSQKSSRRLISSNTNKESRKSGNGQSGNLNKLVFRSDIIEHLKQILQPDEDESSYYVIYGEHGTGKTTLAKIASKDVGQGVIYVEVPSNLENIEQFGIAFGKSFNFAFEKHISFTAFDPNIFFIGKIDERPKWKRALEAFKRASAIYKAKYNKTPVIVYNNINKLANINSKALDTLQDDAKMYTDYQEYIAVFITSEGSVLRKMRSRSVWSRAERPIEISDLTIKKEILHKVEIKFKVTQLLPKQLNYEAEKKAIKALFNSKKLEFTTFMEFFDNYEEVEKVLQANVFSYHPESYTVTFQSQSVETFIQEKADTYVK</sequence>
<name>A0A2Z6QX05_9GLOM</name>
<evidence type="ECO:0000259" key="2">
    <source>
        <dbReference type="Pfam" id="PF00004"/>
    </source>
</evidence>
<dbReference type="Gene3D" id="3.40.50.300">
    <property type="entry name" value="P-loop containing nucleotide triphosphate hydrolases"/>
    <property type="match status" value="1"/>
</dbReference>
<dbReference type="PANTHER" id="PTHR36168:SF1">
    <property type="entry name" value="ORC1-LIKE AAA ATPASE DOMAIN-CONTAINING PROTEIN"/>
    <property type="match status" value="1"/>
</dbReference>
<feature type="compositionally biased region" description="Basic and acidic residues" evidence="1">
    <location>
        <begin position="206"/>
        <end position="215"/>
    </location>
</feature>
<feature type="domain" description="ATPase AAA-type core" evidence="2">
    <location>
        <begin position="485"/>
        <end position="557"/>
    </location>
</feature>
<dbReference type="GO" id="GO:0005524">
    <property type="term" value="F:ATP binding"/>
    <property type="evidence" value="ECO:0007669"/>
    <property type="project" value="InterPro"/>
</dbReference>
<comment type="caution">
    <text evidence="3">The sequence shown here is derived from an EMBL/GenBank/DDBJ whole genome shotgun (WGS) entry which is preliminary data.</text>
</comment>
<dbReference type="Proteomes" id="UP000247702">
    <property type="component" value="Unassembled WGS sequence"/>
</dbReference>
<evidence type="ECO:0000313" key="3">
    <source>
        <dbReference type="EMBL" id="GBB93092.1"/>
    </source>
</evidence>
<gene>
    <name evidence="3" type="ORF">RclHR1_21050001</name>
</gene>
<accession>A0A2Z6QX05</accession>
<feature type="compositionally biased region" description="Low complexity" evidence="1">
    <location>
        <begin position="412"/>
        <end position="427"/>
    </location>
</feature>
<dbReference type="EMBL" id="BEXD01001231">
    <property type="protein sequence ID" value="GBB93092.1"/>
    <property type="molecule type" value="Genomic_DNA"/>
</dbReference>
<dbReference type="PANTHER" id="PTHR36168">
    <property type="entry name" value="CHROMOSOME 1, WHOLE GENOME SHOTGUN SEQUENCE"/>
    <property type="match status" value="1"/>
</dbReference>
<dbReference type="InterPro" id="IPR027417">
    <property type="entry name" value="P-loop_NTPase"/>
</dbReference>
<feature type="compositionally biased region" description="Basic and acidic residues" evidence="1">
    <location>
        <begin position="153"/>
        <end position="164"/>
    </location>
</feature>
<dbReference type="GO" id="GO:0016887">
    <property type="term" value="F:ATP hydrolysis activity"/>
    <property type="evidence" value="ECO:0007669"/>
    <property type="project" value="InterPro"/>
</dbReference>
<dbReference type="InterPro" id="IPR003959">
    <property type="entry name" value="ATPase_AAA_core"/>
</dbReference>
<evidence type="ECO:0000313" key="4">
    <source>
        <dbReference type="Proteomes" id="UP000247702"/>
    </source>
</evidence>